<protein>
    <submittedName>
        <fullName evidence="3">Uncharacterized protein</fullName>
    </submittedName>
</protein>
<dbReference type="VEuPathDB" id="CryptoDB:Cvel_16154"/>
<dbReference type="AlphaFoldDB" id="A0A0G4FBP9"/>
<proteinExistence type="predicted"/>
<organism evidence="3">
    <name type="scientific">Chromera velia CCMP2878</name>
    <dbReference type="NCBI Taxonomy" id="1169474"/>
    <lineage>
        <taxon>Eukaryota</taxon>
        <taxon>Sar</taxon>
        <taxon>Alveolata</taxon>
        <taxon>Colpodellida</taxon>
        <taxon>Chromeraceae</taxon>
        <taxon>Chromera</taxon>
    </lineage>
</organism>
<reference evidence="3" key="1">
    <citation type="submission" date="2014-11" db="EMBL/GenBank/DDBJ databases">
        <authorList>
            <person name="Otto D Thomas"/>
            <person name="Naeem Raeece"/>
        </authorList>
    </citation>
    <scope>NUCLEOTIDE SEQUENCE</scope>
</reference>
<gene>
    <name evidence="3" type="ORF">Cvel_16154</name>
</gene>
<feature type="compositionally biased region" description="Basic residues" evidence="1">
    <location>
        <begin position="832"/>
        <end position="850"/>
    </location>
</feature>
<feature type="signal peptide" evidence="2">
    <location>
        <begin position="1"/>
        <end position="22"/>
    </location>
</feature>
<evidence type="ECO:0000313" key="3">
    <source>
        <dbReference type="EMBL" id="CEM10300.1"/>
    </source>
</evidence>
<evidence type="ECO:0000256" key="2">
    <source>
        <dbReference type="SAM" id="SignalP"/>
    </source>
</evidence>
<accession>A0A0G4FBP9</accession>
<dbReference type="Gene3D" id="3.30.830.10">
    <property type="entry name" value="Metalloenzyme, LuxS/M16 peptidase-like"/>
    <property type="match status" value="1"/>
</dbReference>
<name>A0A0G4FBP9_9ALVE</name>
<dbReference type="EMBL" id="CDMZ01000255">
    <property type="protein sequence ID" value="CEM10300.1"/>
    <property type="molecule type" value="Genomic_DNA"/>
</dbReference>
<feature type="compositionally biased region" description="Acidic residues" evidence="1">
    <location>
        <begin position="785"/>
        <end position="797"/>
    </location>
</feature>
<feature type="region of interest" description="Disordered" evidence="1">
    <location>
        <begin position="746"/>
        <end position="850"/>
    </location>
</feature>
<feature type="compositionally biased region" description="Pro residues" evidence="1">
    <location>
        <begin position="79"/>
        <end position="91"/>
    </location>
</feature>
<keyword evidence="2" id="KW-0732">Signal</keyword>
<feature type="chain" id="PRO_5005188377" evidence="2">
    <location>
        <begin position="23"/>
        <end position="850"/>
    </location>
</feature>
<evidence type="ECO:0000256" key="1">
    <source>
        <dbReference type="SAM" id="MobiDB-lite"/>
    </source>
</evidence>
<feature type="region of interest" description="Disordered" evidence="1">
    <location>
        <begin position="69"/>
        <end position="103"/>
    </location>
</feature>
<sequence length="850" mass="91468">MAAFFSLPLLFYFFYLTGRATGTGGCCASFLSQAGLHDRRGRHCPRSIPFVFAVESLRDSLVACEEEDHQEMDGRLLPSPSPPTPPLPRFPPSQSHPVLSAQREGVSLQRLKNGFQFLHIQRPSDAVSEWHVRLSFAAGTAAEHVSEAAPGTAHAVARGLYDNAQRILTRTVSKTVDLGDADEAEKRAVDLLADGVLEYSLNSDLASLSMSVPEEAVVPALCLLQTSCLFAGVVVQTCLLGSELFAPACRILSLPYRKQCSQIRQRTGGVLDGLESPRVKDITQSLLFSSRSTKNEGEGEEESENEGGVQFGSMERPLFGLKSSIEELHEGQLRAFYDRFWTPSNGLVTVASPDLGLASSVIGSLFGGKEGEGGVGGLSVAGWFPGVSSSAAIAAGGDFVFKAPGAWEGKGEFAGRGSLLQALTAREVLTERKGRGGGSDGILADFVPLCAKHEFAPLHREKRKWAPRLIPPKEQMSEKGEKEKGKGLVIVFPESKADSGGAVREDMSRFTIWIRTPGVREFRSSADALRFRTQLEALADLFGDMNSSWVAEAMRGCAIKASAELQRGGGALKISCTCPAEGIKDAVEIALNVLEAARMAGVDEGDMERAANRGLCREAARSAWSAALCRRLSEDFALTGLVRSTSDLCRPFHESVVALMGGETSENESSVPLSVNEVEEAMELLDWDHPVVSIVPGVRGGKGLGETLRFFFARWQGDTNFDVRVAPKGWKDSFLPMGAALKESLGAAGGEGDETPLFSSSGGERRKGGGRSGLGLGGFRRDVGESFEEEEDLEDSDGFLGSPGRPQTVQEKAKSKREKKFSKRDATSVTGKAKRLKGKKKKGKKPTWKR</sequence>